<evidence type="ECO:0000256" key="5">
    <source>
        <dbReference type="PROSITE-ProRule" id="PRU00221"/>
    </source>
</evidence>
<sequence>MTNTYGITMKQSSLPSQTLVKLLLIFGLLQSLLACSQAPTQQPLSTQRLVAESIIDGQLASDATLAVTLARSRTLSLWALPSHQLLHQWDEQDFEDPVYLTALSGDHRWLLTAGKRQLTLINVSSGEQILSWRAQGFDASATISRIALNHTGNAILIGMNEGSVIVVNRSSQKLSMFKLHNAEVNHIEFTTQSDKALSAGNDGHAVLWQTLDGQVIRDFSLPQRITSISFDAANHRLFIADALDNNQVVDPQTQQQVSRLNYLERYRYFRQALFVDQGQGLITATSKQAVTRWDVNTGEALKHWNITAYNLGSTVMAMTQVSSDELVTLSSDGTVEHWAL</sequence>
<proteinExistence type="inferred from homology"/>
<dbReference type="InterPro" id="IPR015943">
    <property type="entry name" value="WD40/YVTN_repeat-like_dom_sf"/>
</dbReference>
<accession>A0ABQ4NUL9</accession>
<dbReference type="InterPro" id="IPR001680">
    <property type="entry name" value="WD40_rpt"/>
</dbReference>
<comment type="caution">
    <text evidence="6">The sequence shown here is derived from an EMBL/GenBank/DDBJ whole genome shotgun (WGS) entry which is preliminary data.</text>
</comment>
<protein>
    <recommendedName>
        <fullName evidence="4">Serine-threonine kinase receptor-associated protein</fullName>
    </recommendedName>
</protein>
<evidence type="ECO:0000313" key="7">
    <source>
        <dbReference type="Proteomes" id="UP000773469"/>
    </source>
</evidence>
<dbReference type="Proteomes" id="UP000773469">
    <property type="component" value="Unassembled WGS sequence"/>
</dbReference>
<dbReference type="EMBL" id="BPEU01000002">
    <property type="protein sequence ID" value="GIU35528.1"/>
    <property type="molecule type" value="Genomic_DNA"/>
</dbReference>
<dbReference type="Gene3D" id="2.130.10.10">
    <property type="entry name" value="YVTN repeat-like/Quinoprotein amine dehydrogenase"/>
    <property type="match status" value="2"/>
</dbReference>
<evidence type="ECO:0000313" key="6">
    <source>
        <dbReference type="EMBL" id="GIU35528.1"/>
    </source>
</evidence>
<keyword evidence="7" id="KW-1185">Reference proteome</keyword>
<reference evidence="6 7" key="1">
    <citation type="submission" date="2021-05" db="EMBL/GenBank/DDBJ databases">
        <title>Molecular characterization for Shewanella algae harboring chromosomal blaOXA-55-like strains isolated from clinical and environment sample.</title>
        <authorList>
            <person name="Ohama Y."/>
            <person name="Aoki K."/>
            <person name="Harada S."/>
            <person name="Moriya K."/>
            <person name="Ishii Y."/>
            <person name="Tateda K."/>
        </authorList>
    </citation>
    <scope>NUCLEOTIDE SEQUENCE [LARGE SCALE GENOMIC DNA]</scope>
    <source>
        <strain evidence="6 7">MBTL60-118</strain>
    </source>
</reference>
<gene>
    <name evidence="6" type="ORF">TUM3794_03360</name>
</gene>
<dbReference type="SMART" id="SM00320">
    <property type="entry name" value="WD40"/>
    <property type="match status" value="4"/>
</dbReference>
<evidence type="ECO:0000256" key="2">
    <source>
        <dbReference type="ARBA" id="ARBA00022737"/>
    </source>
</evidence>
<evidence type="ECO:0000256" key="3">
    <source>
        <dbReference type="ARBA" id="ARBA00038394"/>
    </source>
</evidence>
<feature type="repeat" description="WD" evidence="5">
    <location>
        <begin position="177"/>
        <end position="218"/>
    </location>
</feature>
<keyword evidence="2" id="KW-0677">Repeat</keyword>
<comment type="similarity">
    <text evidence="3">Belongs to the WD repeat STRAP family.</text>
</comment>
<dbReference type="PANTHER" id="PTHR19877">
    <property type="entry name" value="EUKARYOTIC TRANSLATION INITIATION FACTOR 3 SUBUNIT I"/>
    <property type="match status" value="1"/>
</dbReference>
<keyword evidence="1 5" id="KW-0853">WD repeat</keyword>
<evidence type="ECO:0000256" key="1">
    <source>
        <dbReference type="ARBA" id="ARBA00022574"/>
    </source>
</evidence>
<evidence type="ECO:0000256" key="4">
    <source>
        <dbReference type="ARBA" id="ARBA00040390"/>
    </source>
</evidence>
<dbReference type="PROSITE" id="PS50082">
    <property type="entry name" value="WD_REPEATS_2"/>
    <property type="match status" value="1"/>
</dbReference>
<name>A0ABQ4NUL9_SHECO</name>
<dbReference type="SUPFAM" id="SSF50978">
    <property type="entry name" value="WD40 repeat-like"/>
    <property type="match status" value="1"/>
</dbReference>
<organism evidence="6 7">
    <name type="scientific">Shewanella colwelliana</name>
    <name type="common">Alteromonas colwelliana</name>
    <dbReference type="NCBI Taxonomy" id="23"/>
    <lineage>
        <taxon>Bacteria</taxon>
        <taxon>Pseudomonadati</taxon>
        <taxon>Pseudomonadota</taxon>
        <taxon>Gammaproteobacteria</taxon>
        <taxon>Alteromonadales</taxon>
        <taxon>Shewanellaceae</taxon>
        <taxon>Shewanella</taxon>
    </lineage>
</organism>
<dbReference type="InterPro" id="IPR036322">
    <property type="entry name" value="WD40_repeat_dom_sf"/>
</dbReference>